<protein>
    <recommendedName>
        <fullName evidence="10">Adenylate kinase isoenzyme 6 homolog</fullName>
        <shortName evidence="10">AK6</shortName>
        <ecNumber evidence="10">2.7.4.3</ecNumber>
    </recommendedName>
    <alternativeName>
        <fullName evidence="10">Dual activity adenylate kinase/ATPase</fullName>
        <shortName evidence="10">AK/ATPase</shortName>
    </alternativeName>
</protein>
<feature type="binding site" evidence="10">
    <location>
        <position position="52"/>
    </location>
    <ligand>
        <name>ATP</name>
        <dbReference type="ChEBI" id="CHEBI:30616"/>
    </ligand>
</feature>
<dbReference type="EMBL" id="REGN01001443">
    <property type="protein sequence ID" value="RNA34625.1"/>
    <property type="molecule type" value="Genomic_DNA"/>
</dbReference>
<accession>A0A3M7SG09</accession>
<dbReference type="OrthoDB" id="10251185at2759"/>
<dbReference type="SUPFAM" id="SSF52540">
    <property type="entry name" value="P-loop containing nucleoside triphosphate hydrolases"/>
    <property type="match status" value="1"/>
</dbReference>
<dbReference type="FunFam" id="3.40.50.300:FF:000372">
    <property type="entry name" value="Adenylate kinase isoenzyme 6 homolog"/>
    <property type="match status" value="1"/>
</dbReference>
<feature type="binding site" evidence="10">
    <location>
        <position position="145"/>
    </location>
    <ligand>
        <name>ATP</name>
        <dbReference type="ChEBI" id="CHEBI:30616"/>
    </ligand>
</feature>
<comment type="subunit">
    <text evidence="10">Monomer and homodimer. Interacts with small ribosomal subunit protein uS11. Not a structural component of 43S pre-ribosomes, but transiently interacts with them by binding to uS11.</text>
</comment>
<sequence>MPKVKLVLQRDYKQNDIKQCALRFWRKNWKKMCDIHFKGPNVMITGTPGTGKTTLCSQLVEQTGLNLISIGELAKDNNFYGEYDSELQSYELDEDKVIDEIDECMKEGGNVVDYHGCDFFPERWFDAVFVLRTDNTVLYERLEKRNYSQRKIQENVQCEIMRVVLDEALDSYKSEIVYELESDTPDHMEQNLATIKNWIEKWKSEHRQILE</sequence>
<evidence type="ECO:0000256" key="8">
    <source>
        <dbReference type="ARBA" id="ARBA00022840"/>
    </source>
</evidence>
<feature type="region of interest" description="LID" evidence="10">
    <location>
        <begin position="144"/>
        <end position="154"/>
    </location>
</feature>
<dbReference type="HAMAP" id="MF_00039">
    <property type="entry name" value="Adenylate_kinase_AK6"/>
    <property type="match status" value="1"/>
</dbReference>
<keyword evidence="3 10" id="KW-0690">Ribosome biogenesis</keyword>
<dbReference type="GO" id="GO:0004017">
    <property type="term" value="F:AMP kinase activity"/>
    <property type="evidence" value="ECO:0007669"/>
    <property type="project" value="UniProtKB-UniRule"/>
</dbReference>
<reference evidence="11 12" key="1">
    <citation type="journal article" date="2018" name="Sci. Rep.">
        <title>Genomic signatures of local adaptation to the degree of environmental predictability in rotifers.</title>
        <authorList>
            <person name="Franch-Gras L."/>
            <person name="Hahn C."/>
            <person name="Garcia-Roger E.M."/>
            <person name="Carmona M.J."/>
            <person name="Serra M."/>
            <person name="Gomez A."/>
        </authorList>
    </citation>
    <scope>NUCLEOTIDE SEQUENCE [LARGE SCALE GENOMIC DNA]</scope>
    <source>
        <strain evidence="11">HYR1</strain>
    </source>
</reference>
<dbReference type="InterPro" id="IPR020618">
    <property type="entry name" value="Adenyl_kinase_AK6"/>
</dbReference>
<dbReference type="GO" id="GO:0005737">
    <property type="term" value="C:cytoplasm"/>
    <property type="evidence" value="ECO:0007669"/>
    <property type="project" value="UniProtKB-SubCell"/>
</dbReference>
<keyword evidence="6 10" id="KW-0547">Nucleotide-binding</keyword>
<feature type="binding site" evidence="10">
    <location>
        <position position="51"/>
    </location>
    <ligand>
        <name>ATP</name>
        <dbReference type="ChEBI" id="CHEBI:30616"/>
    </ligand>
</feature>
<comment type="similarity">
    <text evidence="10">Belongs to the adenylate kinase family. AK6 subfamily.</text>
</comment>
<dbReference type="GO" id="GO:0042274">
    <property type="term" value="P:ribosomal small subunit biogenesis"/>
    <property type="evidence" value="ECO:0007669"/>
    <property type="project" value="UniProtKB-UniRule"/>
</dbReference>
<evidence type="ECO:0000256" key="1">
    <source>
        <dbReference type="ARBA" id="ARBA00000582"/>
    </source>
</evidence>
<comment type="catalytic activity">
    <reaction evidence="10">
        <text>ATP + H2O = ADP + phosphate + H(+)</text>
        <dbReference type="Rhea" id="RHEA:13065"/>
        <dbReference type="ChEBI" id="CHEBI:15377"/>
        <dbReference type="ChEBI" id="CHEBI:15378"/>
        <dbReference type="ChEBI" id="CHEBI:30616"/>
        <dbReference type="ChEBI" id="CHEBI:43474"/>
        <dbReference type="ChEBI" id="CHEBI:456216"/>
    </reaction>
</comment>
<keyword evidence="9 10" id="KW-0539">Nucleus</keyword>
<keyword evidence="4 10" id="KW-0698">rRNA processing</keyword>
<dbReference type="PANTHER" id="PTHR12595:SF0">
    <property type="entry name" value="ADENYLATE KINASE ISOENZYME 6"/>
    <property type="match status" value="1"/>
</dbReference>
<dbReference type="Gene3D" id="3.40.50.300">
    <property type="entry name" value="P-loop containing nucleotide triphosphate hydrolases"/>
    <property type="match status" value="1"/>
</dbReference>
<feature type="region of interest" description="NMPbind" evidence="10">
    <location>
        <begin position="69"/>
        <end position="92"/>
    </location>
</feature>
<evidence type="ECO:0000256" key="5">
    <source>
        <dbReference type="ARBA" id="ARBA00022679"/>
    </source>
</evidence>
<evidence type="ECO:0000256" key="10">
    <source>
        <dbReference type="HAMAP-Rule" id="MF_03173"/>
    </source>
</evidence>
<dbReference type="Pfam" id="PF13238">
    <property type="entry name" value="AAA_18"/>
    <property type="match status" value="1"/>
</dbReference>
<evidence type="ECO:0000313" key="12">
    <source>
        <dbReference type="Proteomes" id="UP000276133"/>
    </source>
</evidence>
<evidence type="ECO:0000256" key="9">
    <source>
        <dbReference type="ARBA" id="ARBA00023242"/>
    </source>
</evidence>
<keyword evidence="2 10" id="KW-0963">Cytoplasm</keyword>
<proteinExistence type="inferred from homology"/>
<evidence type="ECO:0000256" key="7">
    <source>
        <dbReference type="ARBA" id="ARBA00022777"/>
    </source>
</evidence>
<feature type="binding site" evidence="10">
    <location>
        <position position="49"/>
    </location>
    <ligand>
        <name>ATP</name>
        <dbReference type="ChEBI" id="CHEBI:30616"/>
    </ligand>
</feature>
<keyword evidence="5 10" id="KW-0808">Transferase</keyword>
<dbReference type="Proteomes" id="UP000276133">
    <property type="component" value="Unassembled WGS sequence"/>
</dbReference>
<evidence type="ECO:0000256" key="6">
    <source>
        <dbReference type="ARBA" id="ARBA00022741"/>
    </source>
</evidence>
<dbReference type="STRING" id="10195.A0A3M7SG09"/>
<feature type="binding site" evidence="10">
    <location>
        <position position="54"/>
    </location>
    <ligand>
        <name>ATP</name>
        <dbReference type="ChEBI" id="CHEBI:30616"/>
    </ligand>
</feature>
<comment type="caution">
    <text evidence="10">Lacks conserved residue(s) required for the propagation of feature annotation.</text>
</comment>
<dbReference type="GO" id="GO:0005524">
    <property type="term" value="F:ATP binding"/>
    <property type="evidence" value="ECO:0007669"/>
    <property type="project" value="UniProtKB-KW"/>
</dbReference>
<gene>
    <name evidence="11" type="ORF">BpHYR1_049844</name>
</gene>
<comment type="function">
    <text evidence="10">Broad-specificity nucleoside monophosphate (NMP) kinase that catalyzes the reversible transfer of the terminal phosphate group between nucleoside triphosphates and monophosphates. Has also ATPase activity. Involved in the late cytoplasmic maturation steps of the 40S ribosomal particles, specifically 18S rRNA maturation. While NMP activity is not required for ribosome maturation, ATPase activity is. Associates transiently with small ribosomal subunit protein uS11. ATP hydrolysis breaks the interaction with uS11. May temporarily remove uS11 from the ribosome to enable a conformational change of the ribosomal RNA that is needed for the final maturation step of the small ribosomal subunit. Its NMP activity may have a role in nuclear energy homeostasis.</text>
</comment>
<keyword evidence="8 10" id="KW-0067">ATP-binding</keyword>
<evidence type="ECO:0000256" key="3">
    <source>
        <dbReference type="ARBA" id="ARBA00022517"/>
    </source>
</evidence>
<keyword evidence="12" id="KW-1185">Reference proteome</keyword>
<feature type="binding site" evidence="10">
    <location>
        <position position="53"/>
    </location>
    <ligand>
        <name>ATP</name>
        <dbReference type="ChEBI" id="CHEBI:30616"/>
    </ligand>
</feature>
<evidence type="ECO:0000313" key="11">
    <source>
        <dbReference type="EMBL" id="RNA34625.1"/>
    </source>
</evidence>
<dbReference type="AlphaFoldDB" id="A0A3M7SG09"/>
<dbReference type="InterPro" id="IPR027417">
    <property type="entry name" value="P-loop_NTPase"/>
</dbReference>
<evidence type="ECO:0000256" key="2">
    <source>
        <dbReference type="ARBA" id="ARBA00022490"/>
    </source>
</evidence>
<dbReference type="GO" id="GO:0006364">
    <property type="term" value="P:rRNA processing"/>
    <property type="evidence" value="ECO:0007669"/>
    <property type="project" value="UniProtKB-KW"/>
</dbReference>
<organism evidence="11 12">
    <name type="scientific">Brachionus plicatilis</name>
    <name type="common">Marine rotifer</name>
    <name type="synonym">Brachionus muelleri</name>
    <dbReference type="NCBI Taxonomy" id="10195"/>
    <lineage>
        <taxon>Eukaryota</taxon>
        <taxon>Metazoa</taxon>
        <taxon>Spiralia</taxon>
        <taxon>Gnathifera</taxon>
        <taxon>Rotifera</taxon>
        <taxon>Eurotatoria</taxon>
        <taxon>Monogononta</taxon>
        <taxon>Pseudotrocha</taxon>
        <taxon>Ploima</taxon>
        <taxon>Brachionidae</taxon>
        <taxon>Brachionus</taxon>
    </lineage>
</organism>
<comment type="caution">
    <text evidence="11">The sequence shown here is derived from an EMBL/GenBank/DDBJ whole genome shotgun (WGS) entry which is preliminary data.</text>
</comment>
<evidence type="ECO:0000256" key="4">
    <source>
        <dbReference type="ARBA" id="ARBA00022552"/>
    </source>
</evidence>
<comment type="catalytic activity">
    <reaction evidence="1 10">
        <text>AMP + ATP = 2 ADP</text>
        <dbReference type="Rhea" id="RHEA:12973"/>
        <dbReference type="ChEBI" id="CHEBI:30616"/>
        <dbReference type="ChEBI" id="CHEBI:456215"/>
        <dbReference type="ChEBI" id="CHEBI:456216"/>
        <dbReference type="EC" id="2.7.4.3"/>
    </reaction>
</comment>
<dbReference type="EC" id="2.7.4.3" evidence="10"/>
<dbReference type="GO" id="GO:0005634">
    <property type="term" value="C:nucleus"/>
    <property type="evidence" value="ECO:0007669"/>
    <property type="project" value="UniProtKB-SubCell"/>
</dbReference>
<comment type="subcellular location">
    <subcellularLocation>
        <location evidence="10">Cytoplasm</location>
    </subcellularLocation>
    <subcellularLocation>
        <location evidence="10">Nucleus</location>
    </subcellularLocation>
</comment>
<dbReference type="PANTHER" id="PTHR12595">
    <property type="entry name" value="POS9-ACTIVATING FACTOR FAP7-RELATED"/>
    <property type="match status" value="1"/>
</dbReference>
<dbReference type="GO" id="GO:0016887">
    <property type="term" value="F:ATP hydrolysis activity"/>
    <property type="evidence" value="ECO:0007669"/>
    <property type="project" value="UniProtKB-UniRule"/>
</dbReference>
<name>A0A3M7SG09_BRAPC</name>
<keyword evidence="7 10" id="KW-0418">Kinase</keyword>